<reference evidence="4 5" key="1">
    <citation type="submission" date="2024-08" db="EMBL/GenBank/DDBJ databases">
        <title>Clostridium lapicellarii sp. nov., and Clostridium renhuaiense sp. nov., two species isolated from the mud in a fermentation cellar used for producing sauce-flavour Chinese liquors.</title>
        <authorList>
            <person name="Yang F."/>
            <person name="Wang H."/>
            <person name="Chen L.Q."/>
            <person name="Zhou N."/>
            <person name="Lu J.J."/>
            <person name="Pu X.X."/>
            <person name="Wan B."/>
            <person name="Wang L."/>
            <person name="Liu S.J."/>
        </authorList>
    </citation>
    <scope>NUCLEOTIDE SEQUENCE [LARGE SCALE GENOMIC DNA]</scope>
    <source>
        <strain evidence="4 5">MT-113</strain>
    </source>
</reference>
<comment type="similarity">
    <text evidence="3">Belongs to the ScpA family.</text>
</comment>
<dbReference type="RefSeq" id="WP_294183994.1">
    <property type="nucleotide sequence ID" value="NZ_JBGFFE010000001.1"/>
</dbReference>
<dbReference type="HAMAP" id="MF_01805">
    <property type="entry name" value="ScpA"/>
    <property type="match status" value="1"/>
</dbReference>
<keyword evidence="1 3" id="KW-0159">Chromosome partition</keyword>
<evidence type="ECO:0000256" key="2">
    <source>
        <dbReference type="ARBA" id="ARBA00044777"/>
    </source>
</evidence>
<dbReference type="InterPro" id="IPR023093">
    <property type="entry name" value="ScpA-like_C"/>
</dbReference>
<evidence type="ECO:0000256" key="1">
    <source>
        <dbReference type="ARBA" id="ARBA00022829"/>
    </source>
</evidence>
<dbReference type="Proteomes" id="UP001565220">
    <property type="component" value="Unassembled WGS sequence"/>
</dbReference>
<keyword evidence="5" id="KW-1185">Reference proteome</keyword>
<gene>
    <name evidence="3" type="primary">scpA</name>
    <name evidence="4" type="ORF">AB8S09_01190</name>
</gene>
<keyword evidence="3" id="KW-0132">Cell division</keyword>
<proteinExistence type="inferred from homology"/>
<comment type="subunit">
    <text evidence="3">Component of a cohesin-like complex composed of ScpA, ScpB and the Smc homodimer, in which ScpA and ScpB bind to the head domain of Smc. The presence of the three proteins is required for the association of the complex with DNA.</text>
</comment>
<comment type="subcellular location">
    <subcellularLocation>
        <location evidence="3">Cytoplasm</location>
    </subcellularLocation>
    <text evidence="3">Associated with two foci at the outer edges of the nucleoid region in young cells, and at four foci within both cell halves in older cells.</text>
</comment>
<dbReference type="PANTHER" id="PTHR33969">
    <property type="entry name" value="SEGREGATION AND CONDENSATION PROTEIN A"/>
    <property type="match status" value="1"/>
</dbReference>
<comment type="function">
    <text evidence="3">Participates in chromosomal partition during cell division. May act via the formation of a condensin-like complex containing Smc and ScpB that pull DNA away from mid-cell into both cell halves.</text>
</comment>
<dbReference type="InterPro" id="IPR003768">
    <property type="entry name" value="ScpA"/>
</dbReference>
<evidence type="ECO:0000256" key="3">
    <source>
        <dbReference type="HAMAP-Rule" id="MF_01805"/>
    </source>
</evidence>
<evidence type="ECO:0000313" key="4">
    <source>
        <dbReference type="EMBL" id="MEY8762263.1"/>
    </source>
</evidence>
<dbReference type="PANTHER" id="PTHR33969:SF2">
    <property type="entry name" value="SEGREGATION AND CONDENSATION PROTEIN A"/>
    <property type="match status" value="1"/>
</dbReference>
<dbReference type="NCBIfam" id="NF000994">
    <property type="entry name" value="PRK00104.1-3"/>
    <property type="match status" value="1"/>
</dbReference>
<organism evidence="4 5">
    <name type="scientific">Clostridium lapidicellarium</name>
    <dbReference type="NCBI Taxonomy" id="3240931"/>
    <lineage>
        <taxon>Bacteria</taxon>
        <taxon>Bacillati</taxon>
        <taxon>Bacillota</taxon>
        <taxon>Clostridia</taxon>
        <taxon>Eubacteriales</taxon>
        <taxon>Clostridiaceae</taxon>
        <taxon>Clostridium</taxon>
    </lineage>
</organism>
<dbReference type="Pfam" id="PF02616">
    <property type="entry name" value="SMC_ScpA"/>
    <property type="match status" value="1"/>
</dbReference>
<comment type="caution">
    <text evidence="4">The sequence shown here is derived from an EMBL/GenBank/DDBJ whole genome shotgun (WGS) entry which is preliminary data.</text>
</comment>
<dbReference type="Gene3D" id="1.10.10.580">
    <property type="entry name" value="Structural maintenance of chromosome 1. Chain E"/>
    <property type="match status" value="1"/>
</dbReference>
<dbReference type="EMBL" id="JBGFFE010000001">
    <property type="protein sequence ID" value="MEY8762263.1"/>
    <property type="molecule type" value="Genomic_DNA"/>
</dbReference>
<name>A0ABV4DT79_9CLOT</name>
<evidence type="ECO:0000313" key="5">
    <source>
        <dbReference type="Proteomes" id="UP001565220"/>
    </source>
</evidence>
<accession>A0ABV4DT79</accession>
<sequence length="253" mass="29949">MSLNIKIENFEGPFDVLLHLIKKNKMNIYDIKICQITEQYLKYLSDMRKMDLNLTSEFIVIAASLIEIKSKTLLPERNSDKNDGGEGEDEDPRKELVDKLLQYKKFKAAAESLKKRQYSTGRIYGKKPEVIESKKEDISKFLKGVTLWDMYEKYTGLMKKYESRFNDKNVLDKRIPRDKFKLEDKVVYIKNVVHEKKRVKFSTIVKNCSFKIEKITTFLALLELVKLKIIFVIQERNFSEIYIERTTEDEKQC</sequence>
<keyword evidence="3" id="KW-0131">Cell cycle</keyword>
<keyword evidence="3" id="KW-0963">Cytoplasm</keyword>
<dbReference type="Gene3D" id="6.10.250.2410">
    <property type="match status" value="1"/>
</dbReference>
<protein>
    <recommendedName>
        <fullName evidence="2 3">Segregation and condensation protein A</fullName>
    </recommendedName>
</protein>